<evidence type="ECO:0000313" key="3">
    <source>
        <dbReference type="Proteomes" id="UP001606134"/>
    </source>
</evidence>
<accession>A0ABW7HJJ7</accession>
<dbReference type="InterPro" id="IPR004360">
    <property type="entry name" value="Glyas_Fos-R_dOase_dom"/>
</dbReference>
<dbReference type="InterPro" id="IPR029068">
    <property type="entry name" value="Glyas_Bleomycin-R_OHBP_Dase"/>
</dbReference>
<dbReference type="PROSITE" id="PS51819">
    <property type="entry name" value="VOC"/>
    <property type="match status" value="1"/>
</dbReference>
<dbReference type="PANTHER" id="PTHR21366:SF14">
    <property type="entry name" value="GLYOXALASE DOMAIN-CONTAINING PROTEIN 5"/>
    <property type="match status" value="1"/>
</dbReference>
<dbReference type="SUPFAM" id="SSF54593">
    <property type="entry name" value="Glyoxalase/Bleomycin resistance protein/Dihydroxybiphenyl dioxygenase"/>
    <property type="match status" value="1"/>
</dbReference>
<dbReference type="RefSeq" id="WP_394416540.1">
    <property type="nucleotide sequence ID" value="NZ_JBIGIC010000016.1"/>
</dbReference>
<evidence type="ECO:0000313" key="2">
    <source>
        <dbReference type="EMBL" id="MFG6489939.1"/>
    </source>
</evidence>
<gene>
    <name evidence="2" type="ORF">ACG04R_24900</name>
</gene>
<dbReference type="InterPro" id="IPR050383">
    <property type="entry name" value="GlyoxalaseI/FosfomycinResist"/>
</dbReference>
<name>A0ABW7HJJ7_9BURK</name>
<dbReference type="Gene3D" id="3.10.180.10">
    <property type="entry name" value="2,3-Dihydroxybiphenyl 1,2-Dioxygenase, domain 1"/>
    <property type="match status" value="1"/>
</dbReference>
<dbReference type="PANTHER" id="PTHR21366">
    <property type="entry name" value="GLYOXALASE FAMILY PROTEIN"/>
    <property type="match status" value="1"/>
</dbReference>
<dbReference type="Pfam" id="PF00903">
    <property type="entry name" value="Glyoxalase"/>
    <property type="match status" value="1"/>
</dbReference>
<dbReference type="EMBL" id="JBIGIC010000016">
    <property type="protein sequence ID" value="MFG6489939.1"/>
    <property type="molecule type" value="Genomic_DNA"/>
</dbReference>
<sequence length="137" mass="14604">MFRLLGLDHLVLRIVDLDAMLAFYVGVLGCSIERRQDEIGLVQLRAGRSLIDLVTVDAKLGRMGGAAPGVEGRNLDHFCLRVEPFDGDALRAHLAAHGVQAGATESRYGAEGEGPSIYFSDPEGNVVEFKGPPGSVA</sequence>
<dbReference type="PROSITE" id="PS51257">
    <property type="entry name" value="PROKAR_LIPOPROTEIN"/>
    <property type="match status" value="1"/>
</dbReference>
<reference evidence="2 3" key="1">
    <citation type="submission" date="2024-08" db="EMBL/GenBank/DDBJ databases">
        <authorList>
            <person name="Lu H."/>
        </authorList>
    </citation>
    <scope>NUCLEOTIDE SEQUENCE [LARGE SCALE GENOMIC DNA]</scope>
    <source>
        <strain evidence="2 3">BYS78W</strain>
    </source>
</reference>
<protein>
    <submittedName>
        <fullName evidence="2">VOC family protein</fullName>
    </submittedName>
</protein>
<feature type="domain" description="VOC" evidence="1">
    <location>
        <begin position="6"/>
        <end position="132"/>
    </location>
</feature>
<proteinExistence type="predicted"/>
<dbReference type="Proteomes" id="UP001606134">
    <property type="component" value="Unassembled WGS sequence"/>
</dbReference>
<organism evidence="2 3">
    <name type="scientific">Pelomonas candidula</name>
    <dbReference type="NCBI Taxonomy" id="3299025"/>
    <lineage>
        <taxon>Bacteria</taxon>
        <taxon>Pseudomonadati</taxon>
        <taxon>Pseudomonadota</taxon>
        <taxon>Betaproteobacteria</taxon>
        <taxon>Burkholderiales</taxon>
        <taxon>Sphaerotilaceae</taxon>
        <taxon>Roseateles</taxon>
    </lineage>
</organism>
<evidence type="ECO:0000259" key="1">
    <source>
        <dbReference type="PROSITE" id="PS51819"/>
    </source>
</evidence>
<keyword evidence="3" id="KW-1185">Reference proteome</keyword>
<comment type="caution">
    <text evidence="2">The sequence shown here is derived from an EMBL/GenBank/DDBJ whole genome shotgun (WGS) entry which is preliminary data.</text>
</comment>
<dbReference type="InterPro" id="IPR037523">
    <property type="entry name" value="VOC_core"/>
</dbReference>